<feature type="signal peptide" evidence="2">
    <location>
        <begin position="1"/>
        <end position="20"/>
    </location>
</feature>
<accession>A0A167P5M0</accession>
<evidence type="ECO:0000313" key="3">
    <source>
        <dbReference type="EMBL" id="OAA56317.1"/>
    </source>
</evidence>
<dbReference type="Proteomes" id="UP000076874">
    <property type="component" value="Unassembled WGS sequence"/>
</dbReference>
<proteinExistence type="predicted"/>
<organism evidence="3 4">
    <name type="scientific">Niveomyces insectorum RCEF 264</name>
    <dbReference type="NCBI Taxonomy" id="1081102"/>
    <lineage>
        <taxon>Eukaryota</taxon>
        <taxon>Fungi</taxon>
        <taxon>Dikarya</taxon>
        <taxon>Ascomycota</taxon>
        <taxon>Pezizomycotina</taxon>
        <taxon>Sordariomycetes</taxon>
        <taxon>Hypocreomycetidae</taxon>
        <taxon>Hypocreales</taxon>
        <taxon>Cordycipitaceae</taxon>
        <taxon>Niveomyces</taxon>
    </lineage>
</organism>
<dbReference type="EMBL" id="AZHD01000017">
    <property type="protein sequence ID" value="OAA56317.1"/>
    <property type="molecule type" value="Genomic_DNA"/>
</dbReference>
<feature type="region of interest" description="Disordered" evidence="1">
    <location>
        <begin position="54"/>
        <end position="95"/>
    </location>
</feature>
<evidence type="ECO:0000256" key="2">
    <source>
        <dbReference type="SAM" id="SignalP"/>
    </source>
</evidence>
<evidence type="ECO:0000256" key="1">
    <source>
        <dbReference type="SAM" id="MobiDB-lite"/>
    </source>
</evidence>
<name>A0A167P5M0_9HYPO</name>
<sequence>MLQVLQIILVATRLRSLVFASHDAVHADCVAAENTAAPAAGNIDCCWPPHDPAPSLATSRPTPTGRAPAATNSGSSATPAQHYAPPHSRRWPRPRTHLYAGHDAHHVHQLGDCSRYLAALPRSAQCPACAVMRPQRPRIARASQTPQIFANALQERLVARVALAGQRVRVPLGVLAAVAFGCPATQNLFPPGILSFFYRNTGKYGEGRAAGQTAVTEHLASCDMLSPEGSLLLTNE</sequence>
<evidence type="ECO:0000313" key="4">
    <source>
        <dbReference type="Proteomes" id="UP000076874"/>
    </source>
</evidence>
<keyword evidence="4" id="KW-1185">Reference proteome</keyword>
<feature type="chain" id="PRO_5007891025" evidence="2">
    <location>
        <begin position="21"/>
        <end position="236"/>
    </location>
</feature>
<gene>
    <name evidence="3" type="ORF">SPI_07928</name>
</gene>
<feature type="compositionally biased region" description="Polar residues" evidence="1">
    <location>
        <begin position="70"/>
        <end position="79"/>
    </location>
</feature>
<protein>
    <submittedName>
        <fullName evidence="3">Uncharacterized protein</fullName>
    </submittedName>
</protein>
<keyword evidence="2" id="KW-0732">Signal</keyword>
<dbReference type="AlphaFoldDB" id="A0A167P5M0"/>
<reference evidence="3 4" key="1">
    <citation type="journal article" date="2016" name="Genome Biol. Evol.">
        <title>Divergent and convergent evolution of fungal pathogenicity.</title>
        <authorList>
            <person name="Shang Y."/>
            <person name="Xiao G."/>
            <person name="Zheng P."/>
            <person name="Cen K."/>
            <person name="Zhan S."/>
            <person name="Wang C."/>
        </authorList>
    </citation>
    <scope>NUCLEOTIDE SEQUENCE [LARGE SCALE GENOMIC DNA]</scope>
    <source>
        <strain evidence="3 4">RCEF 264</strain>
    </source>
</reference>
<comment type="caution">
    <text evidence="3">The sequence shown here is derived from an EMBL/GenBank/DDBJ whole genome shotgun (WGS) entry which is preliminary data.</text>
</comment>